<name>A0A2I1H5Q6_9GLOM</name>
<proteinExistence type="predicted"/>
<evidence type="ECO:0000313" key="3">
    <source>
        <dbReference type="Proteomes" id="UP000234323"/>
    </source>
</evidence>
<dbReference type="VEuPathDB" id="FungiDB:RhiirFUN_025995"/>
<sequence>MAFRKTAASWMIHGQIRGFLDISERDFEDIELRVSILLALGLGYADMVSILSALRLGYADMVGSRERSEKQPLSKTKKQTTSREKSTLTEKFEYIDVDKCDIPQNLPIPNIQIHNEIDNLAVNETLPLIANNEKRRQRRSVNLKQLPTSLDVPIQNDSMPLTSGSSTKAISSQHTEKTNIKSNANTQSILEKILEEQLRQRTTIEAIEESNAELKCEILENRKLIQEMFTNFTVGPLNTEQTQQGGKVKQRLKRKDTKHMWWDAPITEAYHKLFQTNKNLSDAEIEHVFKLQIQTDHPEKMRELSSSNGWSKLWDASYSIVLEYFRNHRNSYVRKIKDTVYTIFNLFTCKPNKFTGPEEVSKEELQIMDNVKFGITVILMLLDPTYDQPEVSSSKVQERMGEWDSDVVIQRWVIN</sequence>
<dbReference type="VEuPathDB" id="FungiDB:FUN_020186"/>
<keyword evidence="3" id="KW-1185">Reference proteome</keyword>
<dbReference type="VEuPathDB" id="FungiDB:RhiirA1_387896"/>
<gene>
    <name evidence="2" type="ORF">RhiirA4_500862</name>
</gene>
<reference evidence="2 3" key="1">
    <citation type="submission" date="2015-10" db="EMBL/GenBank/DDBJ databases">
        <title>Genome analyses suggest a sexual origin of heterokaryosis in a supposedly ancient asexual fungus.</title>
        <authorList>
            <person name="Ropars J."/>
            <person name="Sedzielewska K."/>
            <person name="Noel J."/>
            <person name="Charron P."/>
            <person name="Farinelli L."/>
            <person name="Marton T."/>
            <person name="Kruger M."/>
            <person name="Pelin A."/>
            <person name="Brachmann A."/>
            <person name="Corradi N."/>
        </authorList>
    </citation>
    <scope>NUCLEOTIDE SEQUENCE [LARGE SCALE GENOMIC DNA]</scope>
    <source>
        <strain evidence="2 3">A4</strain>
    </source>
</reference>
<dbReference type="Proteomes" id="UP000234323">
    <property type="component" value="Unassembled WGS sequence"/>
</dbReference>
<evidence type="ECO:0000256" key="1">
    <source>
        <dbReference type="SAM" id="MobiDB-lite"/>
    </source>
</evidence>
<dbReference type="AlphaFoldDB" id="A0A2I1H5Q6"/>
<feature type="region of interest" description="Disordered" evidence="1">
    <location>
        <begin position="151"/>
        <end position="179"/>
    </location>
</feature>
<comment type="caution">
    <text evidence="2">The sequence shown here is derived from an EMBL/GenBank/DDBJ whole genome shotgun (WGS) entry which is preliminary data.</text>
</comment>
<protein>
    <submittedName>
        <fullName evidence="2">Uncharacterized protein</fullName>
    </submittedName>
</protein>
<evidence type="ECO:0000313" key="2">
    <source>
        <dbReference type="EMBL" id="PKY54206.1"/>
    </source>
</evidence>
<feature type="compositionally biased region" description="Polar residues" evidence="1">
    <location>
        <begin position="155"/>
        <end position="173"/>
    </location>
</feature>
<dbReference type="EMBL" id="LLXI01001556">
    <property type="protein sequence ID" value="PKY54206.1"/>
    <property type="molecule type" value="Genomic_DNA"/>
</dbReference>
<organism evidence="2 3">
    <name type="scientific">Rhizophagus irregularis</name>
    <dbReference type="NCBI Taxonomy" id="588596"/>
    <lineage>
        <taxon>Eukaryota</taxon>
        <taxon>Fungi</taxon>
        <taxon>Fungi incertae sedis</taxon>
        <taxon>Mucoromycota</taxon>
        <taxon>Glomeromycotina</taxon>
        <taxon>Glomeromycetes</taxon>
        <taxon>Glomerales</taxon>
        <taxon>Glomeraceae</taxon>
        <taxon>Rhizophagus</taxon>
    </lineage>
</organism>
<feature type="region of interest" description="Disordered" evidence="1">
    <location>
        <begin position="65"/>
        <end position="85"/>
    </location>
</feature>
<accession>A0A2I1H5Q6</accession>